<reference evidence="1 2" key="1">
    <citation type="submission" date="2013-06" db="EMBL/GenBank/DDBJ databases">
        <authorList>
            <person name="Weinstock G."/>
            <person name="Sodergren E."/>
            <person name="Lobos E.A."/>
            <person name="Fulton L."/>
            <person name="Fulton R."/>
            <person name="Courtney L."/>
            <person name="Fronick C."/>
            <person name="O'Laughlin M."/>
            <person name="Godfrey J."/>
            <person name="Wilson R.M."/>
            <person name="Miner T."/>
            <person name="Farmer C."/>
            <person name="Delehaunty K."/>
            <person name="Cordes M."/>
            <person name="Minx P."/>
            <person name="Tomlinson C."/>
            <person name="Chen J."/>
            <person name="Wollam A."/>
            <person name="Pepin K.H."/>
            <person name="Bhonagiri V."/>
            <person name="Zhang X."/>
            <person name="Warren W."/>
            <person name="Mitreva M."/>
            <person name="Mardis E.R."/>
            <person name="Wilson R.K."/>
        </authorList>
    </citation>
    <scope>NUCLEOTIDE SEQUENCE [LARGE SCALE GENOMIC DNA]</scope>
    <source>
        <strain evidence="1 2">ATCC 27803</strain>
    </source>
</reference>
<dbReference type="EMBL" id="AWVI01000063">
    <property type="protein sequence ID" value="ERK44495.1"/>
    <property type="molecule type" value="Genomic_DNA"/>
</dbReference>
<evidence type="ECO:0000313" key="2">
    <source>
        <dbReference type="Proteomes" id="UP000016658"/>
    </source>
</evidence>
<protein>
    <submittedName>
        <fullName evidence="1">Uncharacterized protein</fullName>
    </submittedName>
</protein>
<evidence type="ECO:0000313" key="1">
    <source>
        <dbReference type="EMBL" id="ERK44495.1"/>
    </source>
</evidence>
<sequence>MLAYKNYIKEYGFQEIEKEKISILKKSGDTFLKVLCCPLFIEV</sequence>
<dbReference type="Proteomes" id="UP000016658">
    <property type="component" value="Unassembled WGS sequence"/>
</dbReference>
<dbReference type="HOGENOM" id="CLU_3233849_0_0_9"/>
<dbReference type="AlphaFoldDB" id="U2P251"/>
<name>U2P251_9FIRM</name>
<proteinExistence type="predicted"/>
<organism evidence="1 2">
    <name type="scientific">Faecalitalea cylindroides ATCC 27803</name>
    <dbReference type="NCBI Taxonomy" id="649755"/>
    <lineage>
        <taxon>Bacteria</taxon>
        <taxon>Bacillati</taxon>
        <taxon>Bacillota</taxon>
        <taxon>Erysipelotrichia</taxon>
        <taxon>Erysipelotrichales</taxon>
        <taxon>Erysipelotrichaceae</taxon>
        <taxon>Faecalitalea</taxon>
    </lineage>
</organism>
<comment type="caution">
    <text evidence="1">The sequence shown here is derived from an EMBL/GenBank/DDBJ whole genome shotgun (WGS) entry which is preliminary data.</text>
</comment>
<gene>
    <name evidence="1" type="ORF">HMPREF0367_01376</name>
</gene>
<accession>U2P251</accession>